<dbReference type="PANTHER" id="PTHR21331">
    <property type="entry name" value="BRCA1-ASSOCIATED ATM ACTIVATOR 1"/>
    <property type="match status" value="1"/>
</dbReference>
<dbReference type="GO" id="GO:0005737">
    <property type="term" value="C:cytoplasm"/>
    <property type="evidence" value="ECO:0007669"/>
    <property type="project" value="UniProtKB-SubCell"/>
</dbReference>
<keyword evidence="2" id="KW-0963">Cytoplasm</keyword>
<feature type="repeat" description="HEAT" evidence="5">
    <location>
        <begin position="556"/>
        <end position="589"/>
    </location>
</feature>
<dbReference type="GO" id="GO:0005634">
    <property type="term" value="C:nucleus"/>
    <property type="evidence" value="ECO:0007669"/>
    <property type="project" value="TreeGrafter"/>
</dbReference>
<dbReference type="GO" id="GO:0006974">
    <property type="term" value="P:DNA damage response"/>
    <property type="evidence" value="ECO:0007669"/>
    <property type="project" value="InterPro"/>
</dbReference>
<dbReference type="InterPro" id="IPR021133">
    <property type="entry name" value="HEAT_type_2"/>
</dbReference>
<evidence type="ECO:0000256" key="3">
    <source>
        <dbReference type="ARBA" id="ARBA00022737"/>
    </source>
</evidence>
<accession>A0A336MGB6</accession>
<evidence type="ECO:0000256" key="1">
    <source>
        <dbReference type="ARBA" id="ARBA00004496"/>
    </source>
</evidence>
<dbReference type="InterPro" id="IPR011989">
    <property type="entry name" value="ARM-like"/>
</dbReference>
<sequence length="940" mass="107565">MTEILGKSAEEKYEYVLELLEKSEIGVSDGNVQLRRYLEQVKKILAERLNDEPHWSKISSEWLNRNINKLFGKNWEFLDFGLKLLGLLCRNESIFNDFLHDGVIQQVIEHHAKGELTDARLNHAYIVILRSMATHVSGLELIKQQQLWSVCFEEFKRTTIYLKRESARLLYDILLQLDGADDEMALKEVLKKLLLPLLGDIWLDSEHITVNDQENNQTLFKMLERLEDLLIMMFNSKQTTKLAYHLIVGFNLENKLWGCTVACVNQDFQIKLLRVLSYANVILYGYTEIPESDKTTQRPTVRQFYIRFYNMIGFCIQNRDPHSILMLNELTNHLCYCMDKKSPADIPGTLNLNFGDQVLILQLLPVLYKIKKLQCEKSQFLEEFCQKLFATSCEQTVRHMYAFRDVISQTSLCHGVIAVKSVKGLISMANYLSPSRGILVFQALVYILNEYVPATKTTTLPNGVRKVDLVLECSNLLSTIFNGLQTFVQKFNISWNDCVESTCIFHLSLTLLNNPGLSGRLSVQALNLVRIAIEHFLSPNMVLLMDNLEGSTMEKLGPTILKRLNDNESEVRDAAAELVTSIVEISKSKFPGFKKQILVNSICPMIVQLSETDRDIYVRASALKCLTNMVKIKQFWVHAFSSMNLLERLLQIVRSEPEGIIRQEATGCLVAISAHQQLPPNIIDILFSTMSFLATNDLYYGVKIQAINFWSAYLEELFHNQGALDGKFPKETFSREHKKIVQLTPDQINRRLHKIIDSFSEKGGFGVLLAVLYDENDIEALKSCITLIQTLMNRLILYGFVGDNKKIDQNEDNATIKKSTYNSINGYNLPRVNDEDINLLAKAYAKLSTNDSNSFIYINGTVDESDEDLRGSKGIQIDTKYYEKFRQISGNEFIEIILRVNLDGILNAKSEWLQSSTGLESLLDDIILSFSSEKYEMDCY</sequence>
<organism evidence="6">
    <name type="scientific">Culicoides sonorensis</name>
    <name type="common">Biting midge</name>
    <dbReference type="NCBI Taxonomy" id="179676"/>
    <lineage>
        <taxon>Eukaryota</taxon>
        <taxon>Metazoa</taxon>
        <taxon>Ecdysozoa</taxon>
        <taxon>Arthropoda</taxon>
        <taxon>Hexapoda</taxon>
        <taxon>Insecta</taxon>
        <taxon>Pterygota</taxon>
        <taxon>Neoptera</taxon>
        <taxon>Endopterygota</taxon>
        <taxon>Diptera</taxon>
        <taxon>Nematocera</taxon>
        <taxon>Chironomoidea</taxon>
        <taxon>Ceratopogonidae</taxon>
        <taxon>Ceratopogoninae</taxon>
        <taxon>Culicoides</taxon>
        <taxon>Monoculicoides</taxon>
    </lineage>
</organism>
<dbReference type="InterPro" id="IPR000357">
    <property type="entry name" value="HEAT"/>
</dbReference>
<evidence type="ECO:0000256" key="4">
    <source>
        <dbReference type="ARBA" id="ARBA00061308"/>
    </source>
</evidence>
<dbReference type="VEuPathDB" id="VectorBase:CSON001279"/>
<evidence type="ECO:0000256" key="5">
    <source>
        <dbReference type="PROSITE-ProRule" id="PRU00103"/>
    </source>
</evidence>
<reference evidence="6" key="1">
    <citation type="submission" date="2018-07" db="EMBL/GenBank/DDBJ databases">
        <authorList>
            <person name="Quirk P.G."/>
            <person name="Krulwich T.A."/>
        </authorList>
    </citation>
    <scope>NUCLEOTIDE SEQUENCE</scope>
</reference>
<dbReference type="SUPFAM" id="SSF48371">
    <property type="entry name" value="ARM repeat"/>
    <property type="match status" value="1"/>
</dbReference>
<dbReference type="InterPro" id="IPR038904">
    <property type="entry name" value="BRAT1"/>
</dbReference>
<evidence type="ECO:0000313" key="6">
    <source>
        <dbReference type="EMBL" id="SSX29432.1"/>
    </source>
</evidence>
<evidence type="ECO:0000256" key="2">
    <source>
        <dbReference type="ARBA" id="ARBA00022490"/>
    </source>
</evidence>
<dbReference type="PROSITE" id="PS50077">
    <property type="entry name" value="HEAT_REPEAT"/>
    <property type="match status" value="1"/>
</dbReference>
<dbReference type="Gene3D" id="1.25.10.10">
    <property type="entry name" value="Leucine-rich Repeat Variant"/>
    <property type="match status" value="1"/>
</dbReference>
<dbReference type="Pfam" id="PF02985">
    <property type="entry name" value="HEAT"/>
    <property type="match status" value="1"/>
</dbReference>
<dbReference type="InterPro" id="IPR016024">
    <property type="entry name" value="ARM-type_fold"/>
</dbReference>
<dbReference type="EMBL" id="UFQT01001195">
    <property type="protein sequence ID" value="SSX29432.1"/>
    <property type="molecule type" value="Genomic_DNA"/>
</dbReference>
<comment type="similarity">
    <text evidence="4">Belongs to the BRAT1 family.</text>
</comment>
<name>A0A336MGB6_CULSO</name>
<keyword evidence="3" id="KW-0677">Repeat</keyword>
<gene>
    <name evidence="6" type="primary">CSON001279</name>
</gene>
<dbReference type="GO" id="GO:0008283">
    <property type="term" value="P:cell population proliferation"/>
    <property type="evidence" value="ECO:0007669"/>
    <property type="project" value="InterPro"/>
</dbReference>
<dbReference type="AlphaFoldDB" id="A0A336MGB6"/>
<proteinExistence type="inferred from homology"/>
<comment type="subcellular location">
    <subcellularLocation>
        <location evidence="1">Cytoplasm</location>
    </subcellularLocation>
</comment>
<protein>
    <submittedName>
        <fullName evidence="6">CSON001279 protein</fullName>
    </submittedName>
</protein>
<dbReference type="PANTHER" id="PTHR21331:SF2">
    <property type="entry name" value="BRCA1-ASSOCIATED ATM ACTIVATOR 1"/>
    <property type="match status" value="1"/>
</dbReference>